<protein>
    <submittedName>
        <fullName evidence="1">Uncharacterized protein</fullName>
    </submittedName>
</protein>
<gene>
    <name evidence="1" type="ORF">S03H2_71598</name>
</gene>
<accession>X1LE13</accession>
<dbReference type="AlphaFoldDB" id="X1LE13"/>
<reference evidence="1" key="1">
    <citation type="journal article" date="2014" name="Front. Microbiol.">
        <title>High frequency of phylogenetically diverse reductive dehalogenase-homologous genes in deep subseafloor sedimentary metagenomes.</title>
        <authorList>
            <person name="Kawai M."/>
            <person name="Futagami T."/>
            <person name="Toyoda A."/>
            <person name="Takaki Y."/>
            <person name="Nishi S."/>
            <person name="Hori S."/>
            <person name="Arai W."/>
            <person name="Tsubouchi T."/>
            <person name="Morono Y."/>
            <person name="Uchiyama I."/>
            <person name="Ito T."/>
            <person name="Fujiyama A."/>
            <person name="Inagaki F."/>
            <person name="Takami H."/>
        </authorList>
    </citation>
    <scope>NUCLEOTIDE SEQUENCE</scope>
    <source>
        <strain evidence="1">Expedition CK06-06</strain>
    </source>
</reference>
<sequence length="46" mass="4953">ETFVGDISIIQQTNELNLPYVLGKTNSAGLYSLNLRSGFCSAWSGS</sequence>
<comment type="caution">
    <text evidence="1">The sequence shown here is derived from an EMBL/GenBank/DDBJ whole genome shotgun (WGS) entry which is preliminary data.</text>
</comment>
<feature type="non-terminal residue" evidence="1">
    <location>
        <position position="1"/>
    </location>
</feature>
<name>X1LE13_9ZZZZ</name>
<dbReference type="EMBL" id="BARU01047995">
    <property type="protein sequence ID" value="GAH92383.1"/>
    <property type="molecule type" value="Genomic_DNA"/>
</dbReference>
<organism evidence="1">
    <name type="scientific">marine sediment metagenome</name>
    <dbReference type="NCBI Taxonomy" id="412755"/>
    <lineage>
        <taxon>unclassified sequences</taxon>
        <taxon>metagenomes</taxon>
        <taxon>ecological metagenomes</taxon>
    </lineage>
</organism>
<evidence type="ECO:0000313" key="1">
    <source>
        <dbReference type="EMBL" id="GAH92383.1"/>
    </source>
</evidence>
<proteinExistence type="predicted"/>